<keyword evidence="3" id="KW-1185">Reference proteome</keyword>
<feature type="compositionally biased region" description="Polar residues" evidence="1">
    <location>
        <begin position="44"/>
        <end position="60"/>
    </location>
</feature>
<dbReference type="AlphaFoldDB" id="A0A6A5FM64"/>
<protein>
    <submittedName>
        <fullName evidence="2">Uncharacterized protein</fullName>
    </submittedName>
</protein>
<proteinExistence type="predicted"/>
<evidence type="ECO:0000313" key="3">
    <source>
        <dbReference type="Proteomes" id="UP000465112"/>
    </source>
</evidence>
<sequence length="117" mass="12537">MVRQRSQLSTPTSGPSLSSSAAISGGGSSREQAKRARRPYSLETDLTSPHTPGASTTGRKPNSRARRPAHFRAMLLEPITALRTCPDVLDSSLFSLHLGLGLPRTSFTEAGREFSSL</sequence>
<accession>A0A6A5FM64</accession>
<feature type="region of interest" description="Disordered" evidence="1">
    <location>
        <begin position="1"/>
        <end position="68"/>
    </location>
</feature>
<organism evidence="2 3">
    <name type="scientific">Perca fluviatilis</name>
    <name type="common">European perch</name>
    <dbReference type="NCBI Taxonomy" id="8168"/>
    <lineage>
        <taxon>Eukaryota</taxon>
        <taxon>Metazoa</taxon>
        <taxon>Chordata</taxon>
        <taxon>Craniata</taxon>
        <taxon>Vertebrata</taxon>
        <taxon>Euteleostomi</taxon>
        <taxon>Actinopterygii</taxon>
        <taxon>Neopterygii</taxon>
        <taxon>Teleostei</taxon>
        <taxon>Neoteleostei</taxon>
        <taxon>Acanthomorphata</taxon>
        <taxon>Eupercaria</taxon>
        <taxon>Perciformes</taxon>
        <taxon>Percoidei</taxon>
        <taxon>Percidae</taxon>
        <taxon>Percinae</taxon>
        <taxon>Perca</taxon>
    </lineage>
</organism>
<evidence type="ECO:0000313" key="2">
    <source>
        <dbReference type="EMBL" id="KAF1391823.1"/>
    </source>
</evidence>
<evidence type="ECO:0000256" key="1">
    <source>
        <dbReference type="SAM" id="MobiDB-lite"/>
    </source>
</evidence>
<gene>
    <name evidence="2" type="ORF">PFLUV_G00046070</name>
</gene>
<feature type="compositionally biased region" description="Low complexity" evidence="1">
    <location>
        <begin position="1"/>
        <end position="23"/>
    </location>
</feature>
<dbReference type="Proteomes" id="UP000465112">
    <property type="component" value="Chromosome 4"/>
</dbReference>
<dbReference type="EMBL" id="VHII01000004">
    <property type="protein sequence ID" value="KAF1391823.1"/>
    <property type="molecule type" value="Genomic_DNA"/>
</dbReference>
<name>A0A6A5FM64_PERFL</name>
<comment type="caution">
    <text evidence="2">The sequence shown here is derived from an EMBL/GenBank/DDBJ whole genome shotgun (WGS) entry which is preliminary data.</text>
</comment>
<reference evidence="2 3" key="1">
    <citation type="submission" date="2019-06" db="EMBL/GenBank/DDBJ databases">
        <title>A chromosome-scale genome assembly of the European perch, Perca fluviatilis.</title>
        <authorList>
            <person name="Roques C."/>
            <person name="Zahm M."/>
            <person name="Cabau C."/>
            <person name="Klopp C."/>
            <person name="Bouchez O."/>
            <person name="Donnadieu C."/>
            <person name="Kuhl H."/>
            <person name="Gislard M."/>
            <person name="Guendouz S."/>
            <person name="Journot L."/>
            <person name="Haffray P."/>
            <person name="Bestin A."/>
            <person name="Morvezen R."/>
            <person name="Feron R."/>
            <person name="Wen M."/>
            <person name="Jouanno E."/>
            <person name="Herpin A."/>
            <person name="Schartl M."/>
            <person name="Postlethwait J."/>
            <person name="Schaerlinger B."/>
            <person name="Chardard D."/>
            <person name="Lecocq T."/>
            <person name="Poncet C."/>
            <person name="Jaffrelo L."/>
            <person name="Lampietro C."/>
            <person name="Guiguen Y."/>
        </authorList>
    </citation>
    <scope>NUCLEOTIDE SEQUENCE [LARGE SCALE GENOMIC DNA]</scope>
    <source>
        <tissue evidence="2">Blood</tissue>
    </source>
</reference>